<comment type="caution">
    <text evidence="2">The sequence shown here is derived from an EMBL/GenBank/DDBJ whole genome shotgun (WGS) entry which is preliminary data.</text>
</comment>
<dbReference type="InterPro" id="IPR032490">
    <property type="entry name" value="DUF5047"/>
</dbReference>
<sequence length="372" mass="40248">MRPVSERFLDAIRGSHEAVFSATVVAPGQTGVAPTGTDITIADGDVTLDGTAQVRSTLELTTSGTLWPVRATDLLAPYGNEVFVRRGIRYTIGLTEWVSLGYYRIDSTEQDDAPDGPIRVLGQDRMAGIVEGRLTAPRQFAASTTRGALLSALITEIYPWATIEWDSTGVRDAAIGRQILVEEDRYAACAELVKSVGRIWWWDHRGVLVVRTPPLSTEPVWEASHGQLGVLLDLGRRLTRVGAHNGVIASGEGADTAAPARALVVDATRDSPTQWGGRFGKVPRFYSSPFITTDGQAWTAAASLLMAELGLPYSVDFEAVPNPALEPFDTVRLRYRGRSEVHVIDRLTVPLTVEQPISAATREQTTTLLGGA</sequence>
<dbReference type="EMBL" id="JAEVHL010000002">
    <property type="protein sequence ID" value="MBM0274139.1"/>
    <property type="molecule type" value="Genomic_DNA"/>
</dbReference>
<accession>A0ABS1Y9X6</accession>
<feature type="domain" description="DUF5047" evidence="1">
    <location>
        <begin position="44"/>
        <end position="176"/>
    </location>
</feature>
<dbReference type="Pfam" id="PF16466">
    <property type="entry name" value="DUF5047"/>
    <property type="match status" value="1"/>
</dbReference>
<keyword evidence="3" id="KW-1185">Reference proteome</keyword>
<evidence type="ECO:0000313" key="2">
    <source>
        <dbReference type="EMBL" id="MBM0274139.1"/>
    </source>
</evidence>
<protein>
    <submittedName>
        <fullName evidence="2">DUF5047 domain-containing protein</fullName>
    </submittedName>
</protein>
<reference evidence="2 3" key="1">
    <citation type="submission" date="2021-01" db="EMBL/GenBank/DDBJ databases">
        <title>Draft genome sequence of Micromonospora sp. strain STR1s_6.</title>
        <authorList>
            <person name="Karlyshev A."/>
            <person name="Jawad R."/>
        </authorList>
    </citation>
    <scope>NUCLEOTIDE SEQUENCE [LARGE SCALE GENOMIC DNA]</scope>
    <source>
        <strain evidence="2 3">STR1S-6</strain>
    </source>
</reference>
<gene>
    <name evidence="2" type="ORF">JM949_01000</name>
</gene>
<proteinExistence type="predicted"/>
<dbReference type="RefSeq" id="WP_203146569.1">
    <property type="nucleotide sequence ID" value="NZ_JAEVHL010000002.1"/>
</dbReference>
<organism evidence="2 3">
    <name type="scientific">Micromonospora tarensis</name>
    <dbReference type="NCBI Taxonomy" id="2806100"/>
    <lineage>
        <taxon>Bacteria</taxon>
        <taxon>Bacillati</taxon>
        <taxon>Actinomycetota</taxon>
        <taxon>Actinomycetes</taxon>
        <taxon>Micromonosporales</taxon>
        <taxon>Micromonosporaceae</taxon>
        <taxon>Micromonospora</taxon>
    </lineage>
</organism>
<dbReference type="Proteomes" id="UP000622245">
    <property type="component" value="Unassembled WGS sequence"/>
</dbReference>
<evidence type="ECO:0000259" key="1">
    <source>
        <dbReference type="Pfam" id="PF16466"/>
    </source>
</evidence>
<name>A0ABS1Y9X6_9ACTN</name>
<evidence type="ECO:0000313" key="3">
    <source>
        <dbReference type="Proteomes" id="UP000622245"/>
    </source>
</evidence>